<sequence length="143" mass="15361">MVRRSLLVGARLAVMIAVPWGFVAVVKLVVRRPRPDGDLLLHQLLAEPTSFSYPSGHTAFATALCLAILCALPAATTRFRIGLGIALAALVVLATAWSRVAVGMHYSTDVLASMLLIPPLSLLLARIITRTVPDHGFRDRIVA</sequence>
<dbReference type="Proteomes" id="UP000218598">
    <property type="component" value="Unassembled WGS sequence"/>
</dbReference>
<dbReference type="AlphaFoldDB" id="A0A2A3YJN8"/>
<dbReference type="InterPro" id="IPR036938">
    <property type="entry name" value="PAP2/HPO_sf"/>
</dbReference>
<proteinExistence type="predicted"/>
<evidence type="ECO:0000256" key="2">
    <source>
        <dbReference type="ARBA" id="ARBA00022475"/>
    </source>
</evidence>
<name>A0A2A3YJN8_9MICO</name>
<dbReference type="EMBL" id="NRGR01000015">
    <property type="protein sequence ID" value="PCC39501.1"/>
    <property type="molecule type" value="Genomic_DNA"/>
</dbReference>
<feature type="transmembrane region" description="Helical" evidence="7">
    <location>
        <begin position="110"/>
        <end position="128"/>
    </location>
</feature>
<dbReference type="PANTHER" id="PTHR14969">
    <property type="entry name" value="SPHINGOSINE-1-PHOSPHATE PHOSPHOHYDROLASE"/>
    <property type="match status" value="1"/>
</dbReference>
<evidence type="ECO:0000256" key="5">
    <source>
        <dbReference type="ARBA" id="ARBA00022989"/>
    </source>
</evidence>
<keyword evidence="6 7" id="KW-0472">Membrane</keyword>
<dbReference type="PANTHER" id="PTHR14969:SF62">
    <property type="entry name" value="DECAPRENYLPHOSPHORYL-5-PHOSPHORIBOSE PHOSPHATASE RV3807C-RELATED"/>
    <property type="match status" value="1"/>
</dbReference>
<evidence type="ECO:0000256" key="7">
    <source>
        <dbReference type="SAM" id="Phobius"/>
    </source>
</evidence>
<reference evidence="9 10" key="1">
    <citation type="journal article" date="2017" name="Elife">
        <title>Extensive horizontal gene transfer in cheese-associated bacteria.</title>
        <authorList>
            <person name="Bonham K.S."/>
            <person name="Wolfe B.E."/>
            <person name="Dutton R.J."/>
        </authorList>
    </citation>
    <scope>NUCLEOTIDE SEQUENCE [LARGE SCALE GENOMIC DNA]</scope>
    <source>
        <strain evidence="9 10">341_9</strain>
    </source>
</reference>
<dbReference type="SMART" id="SM00014">
    <property type="entry name" value="acidPPc"/>
    <property type="match status" value="1"/>
</dbReference>
<dbReference type="Gene3D" id="1.20.144.10">
    <property type="entry name" value="Phosphatidic acid phosphatase type 2/haloperoxidase"/>
    <property type="match status" value="1"/>
</dbReference>
<evidence type="ECO:0000313" key="10">
    <source>
        <dbReference type="Proteomes" id="UP000218598"/>
    </source>
</evidence>
<keyword evidence="4" id="KW-0378">Hydrolase</keyword>
<evidence type="ECO:0000313" key="9">
    <source>
        <dbReference type="EMBL" id="PCC39501.1"/>
    </source>
</evidence>
<dbReference type="SUPFAM" id="SSF48317">
    <property type="entry name" value="Acid phosphatase/Vanadium-dependent haloperoxidase"/>
    <property type="match status" value="1"/>
</dbReference>
<feature type="transmembrane region" description="Helical" evidence="7">
    <location>
        <begin position="79"/>
        <end position="98"/>
    </location>
</feature>
<evidence type="ECO:0000256" key="1">
    <source>
        <dbReference type="ARBA" id="ARBA00004651"/>
    </source>
</evidence>
<feature type="transmembrane region" description="Helical" evidence="7">
    <location>
        <begin position="12"/>
        <end position="30"/>
    </location>
</feature>
<comment type="subcellular location">
    <subcellularLocation>
        <location evidence="1">Cell membrane</location>
        <topology evidence="1">Multi-pass membrane protein</topology>
    </subcellularLocation>
</comment>
<evidence type="ECO:0000259" key="8">
    <source>
        <dbReference type="SMART" id="SM00014"/>
    </source>
</evidence>
<dbReference type="Pfam" id="PF01569">
    <property type="entry name" value="PAP2"/>
    <property type="match status" value="1"/>
</dbReference>
<keyword evidence="10" id="KW-1185">Reference proteome</keyword>
<feature type="domain" description="Phosphatidic acid phosphatase type 2/haloperoxidase" evidence="8">
    <location>
        <begin position="10"/>
        <end position="129"/>
    </location>
</feature>
<accession>A0A2A3YJN8</accession>
<organism evidence="9 10">
    <name type="scientific">Brachybacterium alimentarium</name>
    <dbReference type="NCBI Taxonomy" id="47845"/>
    <lineage>
        <taxon>Bacteria</taxon>
        <taxon>Bacillati</taxon>
        <taxon>Actinomycetota</taxon>
        <taxon>Actinomycetes</taxon>
        <taxon>Micrococcales</taxon>
        <taxon>Dermabacteraceae</taxon>
        <taxon>Brachybacterium</taxon>
    </lineage>
</organism>
<comment type="caution">
    <text evidence="9">The sequence shown here is derived from an EMBL/GenBank/DDBJ whole genome shotgun (WGS) entry which is preliminary data.</text>
</comment>
<keyword evidence="5 7" id="KW-1133">Transmembrane helix</keyword>
<dbReference type="InterPro" id="IPR000326">
    <property type="entry name" value="PAP2/HPO"/>
</dbReference>
<evidence type="ECO:0000256" key="4">
    <source>
        <dbReference type="ARBA" id="ARBA00022801"/>
    </source>
</evidence>
<dbReference type="GO" id="GO:0016787">
    <property type="term" value="F:hydrolase activity"/>
    <property type="evidence" value="ECO:0007669"/>
    <property type="project" value="UniProtKB-KW"/>
</dbReference>
<evidence type="ECO:0000256" key="3">
    <source>
        <dbReference type="ARBA" id="ARBA00022692"/>
    </source>
</evidence>
<evidence type="ECO:0000256" key="6">
    <source>
        <dbReference type="ARBA" id="ARBA00023136"/>
    </source>
</evidence>
<keyword evidence="2" id="KW-1003">Cell membrane</keyword>
<gene>
    <name evidence="9" type="ORF">CIK66_08780</name>
</gene>
<protein>
    <recommendedName>
        <fullName evidence="8">Phosphatidic acid phosphatase type 2/haloperoxidase domain-containing protein</fullName>
    </recommendedName>
</protein>
<dbReference type="GO" id="GO:0005886">
    <property type="term" value="C:plasma membrane"/>
    <property type="evidence" value="ECO:0007669"/>
    <property type="project" value="UniProtKB-SubCell"/>
</dbReference>
<feature type="transmembrane region" description="Helical" evidence="7">
    <location>
        <begin position="50"/>
        <end position="72"/>
    </location>
</feature>
<keyword evidence="3 7" id="KW-0812">Transmembrane</keyword>
<dbReference type="OrthoDB" id="9789113at2"/>